<feature type="non-terminal residue" evidence="1">
    <location>
        <position position="48"/>
    </location>
</feature>
<accession>A0A5J4P5H7</accession>
<reference evidence="1" key="1">
    <citation type="submission" date="2019-03" db="EMBL/GenBank/DDBJ databases">
        <title>Single cell metagenomics reveals metabolic interactions within the superorganism composed of flagellate Streblomastix strix and complex community of Bacteroidetes bacteria on its surface.</title>
        <authorList>
            <person name="Treitli S.C."/>
            <person name="Kolisko M."/>
            <person name="Husnik F."/>
            <person name="Keeling P."/>
            <person name="Hampl V."/>
        </authorList>
    </citation>
    <scope>NUCLEOTIDE SEQUENCE</scope>
    <source>
        <strain evidence="1">STM</strain>
    </source>
</reference>
<proteinExistence type="predicted"/>
<evidence type="ECO:0000313" key="1">
    <source>
        <dbReference type="EMBL" id="KAA6303871.1"/>
    </source>
</evidence>
<dbReference type="PROSITE" id="PS51257">
    <property type="entry name" value="PROKAR_LIPOPROTEIN"/>
    <property type="match status" value="1"/>
</dbReference>
<dbReference type="AlphaFoldDB" id="A0A5J4P5H7"/>
<sequence>MNKFSSIIVVSTIFALTSCNAGNNGYTISGTIEGAADGEVAYLQNRVN</sequence>
<gene>
    <name evidence="1" type="ORF">EZS27_044486</name>
</gene>
<organism evidence="1">
    <name type="scientific">termite gut metagenome</name>
    <dbReference type="NCBI Taxonomy" id="433724"/>
    <lineage>
        <taxon>unclassified sequences</taxon>
        <taxon>metagenomes</taxon>
        <taxon>organismal metagenomes</taxon>
    </lineage>
</organism>
<comment type="caution">
    <text evidence="1">The sequence shown here is derived from an EMBL/GenBank/DDBJ whole genome shotgun (WGS) entry which is preliminary data.</text>
</comment>
<protein>
    <submittedName>
        <fullName evidence="1">Thiol-disulfide oxidoreductase ResA</fullName>
    </submittedName>
</protein>
<name>A0A5J4P5H7_9ZZZZ</name>
<dbReference type="EMBL" id="SNRY01011984">
    <property type="protein sequence ID" value="KAA6303871.1"/>
    <property type="molecule type" value="Genomic_DNA"/>
</dbReference>